<protein>
    <submittedName>
        <fullName evidence="1">Uncharacterized protein</fullName>
    </submittedName>
</protein>
<dbReference type="EMBL" id="GBXM01044142">
    <property type="protein sequence ID" value="JAH64435.1"/>
    <property type="molecule type" value="Transcribed_RNA"/>
</dbReference>
<proteinExistence type="predicted"/>
<accession>A0A0E9UGR1</accession>
<organism evidence="1">
    <name type="scientific">Anguilla anguilla</name>
    <name type="common">European freshwater eel</name>
    <name type="synonym">Muraena anguilla</name>
    <dbReference type="NCBI Taxonomy" id="7936"/>
    <lineage>
        <taxon>Eukaryota</taxon>
        <taxon>Metazoa</taxon>
        <taxon>Chordata</taxon>
        <taxon>Craniata</taxon>
        <taxon>Vertebrata</taxon>
        <taxon>Euteleostomi</taxon>
        <taxon>Actinopterygii</taxon>
        <taxon>Neopterygii</taxon>
        <taxon>Teleostei</taxon>
        <taxon>Anguilliformes</taxon>
        <taxon>Anguillidae</taxon>
        <taxon>Anguilla</taxon>
    </lineage>
</organism>
<dbReference type="AlphaFoldDB" id="A0A0E9UGR1"/>
<evidence type="ECO:0000313" key="1">
    <source>
        <dbReference type="EMBL" id="JAH64435.1"/>
    </source>
</evidence>
<reference evidence="1" key="2">
    <citation type="journal article" date="2015" name="Fish Shellfish Immunol.">
        <title>Early steps in the European eel (Anguilla anguilla)-Vibrio vulnificus interaction in the gills: Role of the RtxA13 toxin.</title>
        <authorList>
            <person name="Callol A."/>
            <person name="Pajuelo D."/>
            <person name="Ebbesson L."/>
            <person name="Teles M."/>
            <person name="MacKenzie S."/>
            <person name="Amaro C."/>
        </authorList>
    </citation>
    <scope>NUCLEOTIDE SEQUENCE</scope>
</reference>
<reference evidence="1" key="1">
    <citation type="submission" date="2014-11" db="EMBL/GenBank/DDBJ databases">
        <authorList>
            <person name="Amaro Gonzalez C."/>
        </authorList>
    </citation>
    <scope>NUCLEOTIDE SEQUENCE</scope>
</reference>
<name>A0A0E9UGR1_ANGAN</name>
<sequence length="35" mass="4037">MAGHLRSPRSRQVYIQRGVRVLSMRAQKQHNSSSN</sequence>